<keyword evidence="2" id="KW-1185">Reference proteome</keyword>
<evidence type="ECO:0000313" key="2">
    <source>
        <dbReference type="Proteomes" id="UP001054837"/>
    </source>
</evidence>
<dbReference type="Proteomes" id="UP001054837">
    <property type="component" value="Unassembled WGS sequence"/>
</dbReference>
<name>A0AAV4WK73_9ARAC</name>
<accession>A0AAV4WK73</accession>
<dbReference type="EMBL" id="BPLQ01014754">
    <property type="protein sequence ID" value="GIY82931.1"/>
    <property type="molecule type" value="Genomic_DNA"/>
</dbReference>
<evidence type="ECO:0000313" key="1">
    <source>
        <dbReference type="EMBL" id="GIY82931.1"/>
    </source>
</evidence>
<dbReference type="AlphaFoldDB" id="A0AAV4WK73"/>
<reference evidence="1 2" key="1">
    <citation type="submission" date="2021-06" db="EMBL/GenBank/DDBJ databases">
        <title>Caerostris darwini draft genome.</title>
        <authorList>
            <person name="Kono N."/>
            <person name="Arakawa K."/>
        </authorList>
    </citation>
    <scope>NUCLEOTIDE SEQUENCE [LARGE SCALE GENOMIC DNA]</scope>
</reference>
<comment type="caution">
    <text evidence="1">The sequence shown here is derived from an EMBL/GenBank/DDBJ whole genome shotgun (WGS) entry which is preliminary data.</text>
</comment>
<organism evidence="1 2">
    <name type="scientific">Caerostris darwini</name>
    <dbReference type="NCBI Taxonomy" id="1538125"/>
    <lineage>
        <taxon>Eukaryota</taxon>
        <taxon>Metazoa</taxon>
        <taxon>Ecdysozoa</taxon>
        <taxon>Arthropoda</taxon>
        <taxon>Chelicerata</taxon>
        <taxon>Arachnida</taxon>
        <taxon>Araneae</taxon>
        <taxon>Araneomorphae</taxon>
        <taxon>Entelegynae</taxon>
        <taxon>Araneoidea</taxon>
        <taxon>Araneidae</taxon>
        <taxon>Caerostris</taxon>
    </lineage>
</organism>
<protein>
    <submittedName>
        <fullName evidence="1">Uncharacterized protein</fullName>
    </submittedName>
</protein>
<gene>
    <name evidence="1" type="ORF">CDAR_527341</name>
</gene>
<proteinExistence type="predicted"/>
<sequence>MAHLHSRYLPPSFSMAKEKFPEQKFHNQLGEILQRFKKLKPDYILDRLCMQRVCIDMQIIWRKEFHSNIKCEGELSKRNEKETFITRQNSSCRERERKARKLFQEERFLF</sequence>